<dbReference type="InterPro" id="IPR013083">
    <property type="entry name" value="Znf_RING/FYVE/PHD"/>
</dbReference>
<feature type="domain" description="FYVE-type" evidence="12">
    <location>
        <begin position="65"/>
        <end position="119"/>
    </location>
</feature>
<keyword evidence="11" id="KW-0175">Coiled coil</keyword>
<dbReference type="InterPro" id="IPR044769">
    <property type="entry name" value="PIKfyve_PIPKc"/>
</dbReference>
<keyword evidence="2 10" id="KW-0808">Transferase</keyword>
<accession>E4XAY2</accession>
<feature type="coiled-coil region" evidence="11">
    <location>
        <begin position="957"/>
        <end position="984"/>
    </location>
</feature>
<dbReference type="SMART" id="SM00330">
    <property type="entry name" value="PIPKc"/>
    <property type="match status" value="1"/>
</dbReference>
<dbReference type="Pfam" id="PF01363">
    <property type="entry name" value="FYVE"/>
    <property type="match status" value="1"/>
</dbReference>
<dbReference type="InParanoid" id="E4XAY2"/>
<dbReference type="InterPro" id="IPR011011">
    <property type="entry name" value="Znf_FYVE_PHD"/>
</dbReference>
<dbReference type="InterPro" id="IPR002498">
    <property type="entry name" value="PInositol-4-P-4/5-kinase_core"/>
</dbReference>
<organism evidence="14">
    <name type="scientific">Oikopleura dioica</name>
    <name type="common">Tunicate</name>
    <dbReference type="NCBI Taxonomy" id="34765"/>
    <lineage>
        <taxon>Eukaryota</taxon>
        <taxon>Metazoa</taxon>
        <taxon>Chordata</taxon>
        <taxon>Tunicata</taxon>
        <taxon>Appendicularia</taxon>
        <taxon>Copelata</taxon>
        <taxon>Oikopleuridae</taxon>
        <taxon>Oikopleura</taxon>
    </lineage>
</organism>
<evidence type="ECO:0000313" key="15">
    <source>
        <dbReference type="Proteomes" id="UP000001307"/>
    </source>
</evidence>
<dbReference type="Pfam" id="PF01504">
    <property type="entry name" value="PIP5K"/>
    <property type="match status" value="1"/>
</dbReference>
<dbReference type="GO" id="GO:0046854">
    <property type="term" value="P:phosphatidylinositol phosphate biosynthetic process"/>
    <property type="evidence" value="ECO:0007669"/>
    <property type="project" value="TreeGrafter"/>
</dbReference>
<dbReference type="InterPro" id="IPR002423">
    <property type="entry name" value="Cpn60/GroEL/TCP-1"/>
</dbReference>
<dbReference type="EMBL" id="FN653033">
    <property type="protein sequence ID" value="CBY08891.1"/>
    <property type="molecule type" value="Genomic_DNA"/>
</dbReference>
<evidence type="ECO:0000256" key="8">
    <source>
        <dbReference type="ARBA" id="ARBA00022840"/>
    </source>
</evidence>
<evidence type="ECO:0000256" key="2">
    <source>
        <dbReference type="ARBA" id="ARBA00022679"/>
    </source>
</evidence>
<proteinExistence type="predicted"/>
<evidence type="ECO:0000256" key="11">
    <source>
        <dbReference type="SAM" id="Coils"/>
    </source>
</evidence>
<keyword evidence="5 9" id="KW-0863">Zinc-finger</keyword>
<dbReference type="GO" id="GO:0010008">
    <property type="term" value="C:endosome membrane"/>
    <property type="evidence" value="ECO:0007669"/>
    <property type="project" value="TreeGrafter"/>
</dbReference>
<keyword evidence="4 10" id="KW-0547">Nucleotide-binding</keyword>
<dbReference type="Pfam" id="PF00118">
    <property type="entry name" value="Cpn60_TCP1"/>
    <property type="match status" value="1"/>
</dbReference>
<evidence type="ECO:0000313" key="14">
    <source>
        <dbReference type="EMBL" id="CBY08891.1"/>
    </source>
</evidence>
<dbReference type="GO" id="GO:0008270">
    <property type="term" value="F:zinc ion binding"/>
    <property type="evidence" value="ECO:0007669"/>
    <property type="project" value="UniProtKB-KW"/>
</dbReference>
<dbReference type="FunFam" id="3.30.810.10:FF:000001">
    <property type="entry name" value="1-phosphatidylinositol 3-phosphate 5-kinase FAB1"/>
    <property type="match status" value="1"/>
</dbReference>
<dbReference type="InterPro" id="IPR027483">
    <property type="entry name" value="PInositol-4-P-4/5-kinase_C_sf"/>
</dbReference>
<dbReference type="Proteomes" id="UP000001307">
    <property type="component" value="Unassembled WGS sequence"/>
</dbReference>
<keyword evidence="7" id="KW-0862">Zinc</keyword>
<dbReference type="SUPFAM" id="SSF52029">
    <property type="entry name" value="GroEL apical domain-like"/>
    <property type="match status" value="1"/>
</dbReference>
<dbReference type="SMART" id="SM00064">
    <property type="entry name" value="FYVE"/>
    <property type="match status" value="1"/>
</dbReference>
<dbReference type="GO" id="GO:0005524">
    <property type="term" value="F:ATP binding"/>
    <property type="evidence" value="ECO:0007669"/>
    <property type="project" value="UniProtKB-UniRule"/>
</dbReference>
<feature type="domain" description="PIPK" evidence="13">
    <location>
        <begin position="1116"/>
        <end position="1433"/>
    </location>
</feature>
<dbReference type="Gene3D" id="3.30.810.10">
    <property type="entry name" value="2-Layer Sandwich"/>
    <property type="match status" value="1"/>
</dbReference>
<dbReference type="GO" id="GO:0000285">
    <property type="term" value="F:1-phosphatidylinositol-3-phosphate 5-kinase activity"/>
    <property type="evidence" value="ECO:0007669"/>
    <property type="project" value="UniProtKB-EC"/>
</dbReference>
<dbReference type="InterPro" id="IPR017455">
    <property type="entry name" value="Znf_FYVE-rel"/>
</dbReference>
<evidence type="ECO:0000256" key="3">
    <source>
        <dbReference type="ARBA" id="ARBA00022723"/>
    </source>
</evidence>
<keyword evidence="15" id="KW-1185">Reference proteome</keyword>
<dbReference type="Gene3D" id="3.30.40.10">
    <property type="entry name" value="Zinc/RING finger domain, C3HC4 (zinc finger)"/>
    <property type="match status" value="1"/>
</dbReference>
<evidence type="ECO:0000256" key="1">
    <source>
        <dbReference type="ARBA" id="ARBA00012009"/>
    </source>
</evidence>
<evidence type="ECO:0000256" key="5">
    <source>
        <dbReference type="ARBA" id="ARBA00022771"/>
    </source>
</evidence>
<dbReference type="SUPFAM" id="SSF57903">
    <property type="entry name" value="FYVE/PHD zinc finger"/>
    <property type="match status" value="1"/>
</dbReference>
<evidence type="ECO:0000259" key="12">
    <source>
        <dbReference type="PROSITE" id="PS50178"/>
    </source>
</evidence>
<name>E4XAY2_OIKDI</name>
<evidence type="ECO:0000256" key="10">
    <source>
        <dbReference type="PROSITE-ProRule" id="PRU00781"/>
    </source>
</evidence>
<dbReference type="InterPro" id="IPR027409">
    <property type="entry name" value="GroEL-like_apical_dom_sf"/>
</dbReference>
<reference evidence="14" key="1">
    <citation type="journal article" date="2010" name="Science">
        <title>Plasticity of animal genome architecture unmasked by rapid evolution of a pelagic tunicate.</title>
        <authorList>
            <person name="Denoeud F."/>
            <person name="Henriet S."/>
            <person name="Mungpakdee S."/>
            <person name="Aury J.M."/>
            <person name="Da Silva C."/>
            <person name="Brinkmann H."/>
            <person name="Mikhaleva J."/>
            <person name="Olsen L.C."/>
            <person name="Jubin C."/>
            <person name="Canestro C."/>
            <person name="Bouquet J.M."/>
            <person name="Danks G."/>
            <person name="Poulain J."/>
            <person name="Campsteijn C."/>
            <person name="Adamski M."/>
            <person name="Cross I."/>
            <person name="Yadetie F."/>
            <person name="Muffato M."/>
            <person name="Louis A."/>
            <person name="Butcher S."/>
            <person name="Tsagkogeorga G."/>
            <person name="Konrad A."/>
            <person name="Singh S."/>
            <person name="Jensen M.F."/>
            <person name="Cong E.H."/>
            <person name="Eikeseth-Otteraa H."/>
            <person name="Noel B."/>
            <person name="Anthouard V."/>
            <person name="Porcel B.M."/>
            <person name="Kachouri-Lafond R."/>
            <person name="Nishino A."/>
            <person name="Ugolini M."/>
            <person name="Chourrout P."/>
            <person name="Nishida H."/>
            <person name="Aasland R."/>
            <person name="Huzurbazar S."/>
            <person name="Westhof E."/>
            <person name="Delsuc F."/>
            <person name="Lehrach H."/>
            <person name="Reinhardt R."/>
            <person name="Weissenbach J."/>
            <person name="Roy S.W."/>
            <person name="Artiguenave F."/>
            <person name="Postlethwait J.H."/>
            <person name="Manak J.R."/>
            <person name="Thompson E.M."/>
            <person name="Jaillon O."/>
            <person name="Du Pasquier L."/>
            <person name="Boudinot P."/>
            <person name="Liberles D.A."/>
            <person name="Volff J.N."/>
            <person name="Philippe H."/>
            <person name="Lenhard B."/>
            <person name="Roest Crollius H."/>
            <person name="Wincker P."/>
            <person name="Chourrout D."/>
        </authorList>
    </citation>
    <scope>NUCLEOTIDE SEQUENCE [LARGE SCALE GENOMIC DNA]</scope>
</reference>
<dbReference type="PANTHER" id="PTHR45748:SF7">
    <property type="entry name" value="1-PHOSPHATIDYLINOSITOL 3-PHOSPHATE 5-KINASE-RELATED"/>
    <property type="match status" value="1"/>
</dbReference>
<dbReference type="Gene3D" id="3.30.800.10">
    <property type="entry name" value="Phosphatidylinositol Phosphate Kinase II Beta"/>
    <property type="match status" value="1"/>
</dbReference>
<gene>
    <name evidence="14" type="ORF">GSOID_T00005732001</name>
</gene>
<evidence type="ECO:0000256" key="7">
    <source>
        <dbReference type="ARBA" id="ARBA00022833"/>
    </source>
</evidence>
<evidence type="ECO:0000259" key="13">
    <source>
        <dbReference type="PROSITE" id="PS51455"/>
    </source>
</evidence>
<evidence type="ECO:0000256" key="6">
    <source>
        <dbReference type="ARBA" id="ARBA00022777"/>
    </source>
</evidence>
<dbReference type="InterPro" id="IPR000306">
    <property type="entry name" value="Znf_FYVE"/>
</dbReference>
<dbReference type="SUPFAM" id="SSF56104">
    <property type="entry name" value="SAICAR synthase-like"/>
    <property type="match status" value="1"/>
</dbReference>
<keyword evidence="8 10" id="KW-0067">ATP-binding</keyword>
<dbReference type="EC" id="2.7.1.150" evidence="1"/>
<dbReference type="PROSITE" id="PS50178">
    <property type="entry name" value="ZF_FYVE"/>
    <property type="match status" value="1"/>
</dbReference>
<evidence type="ECO:0000256" key="4">
    <source>
        <dbReference type="ARBA" id="ARBA00022741"/>
    </source>
</evidence>
<keyword evidence="6 10" id="KW-0418">Kinase</keyword>
<dbReference type="OrthoDB" id="158357at2759"/>
<keyword evidence="3" id="KW-0479">Metal-binding</keyword>
<dbReference type="InterPro" id="IPR027484">
    <property type="entry name" value="PInositol-4-P-5-kinase_N"/>
</dbReference>
<dbReference type="PROSITE" id="PS51455">
    <property type="entry name" value="PIPK"/>
    <property type="match status" value="1"/>
</dbReference>
<evidence type="ECO:0000256" key="9">
    <source>
        <dbReference type="PROSITE-ProRule" id="PRU00091"/>
    </source>
</evidence>
<dbReference type="CDD" id="cd17300">
    <property type="entry name" value="PIPKc_PIKfyve"/>
    <property type="match status" value="1"/>
</dbReference>
<dbReference type="PANTHER" id="PTHR45748">
    <property type="entry name" value="1-PHOSPHATIDYLINOSITOL 3-PHOSPHATE 5-KINASE-RELATED"/>
    <property type="match status" value="1"/>
</dbReference>
<dbReference type="FunCoup" id="E4XAY2">
    <property type="interactions" value="489"/>
</dbReference>
<dbReference type="Gene3D" id="3.50.7.10">
    <property type="entry name" value="GroEL"/>
    <property type="match status" value="1"/>
</dbReference>
<sequence length="1447" mass="165075">MSLVEFDALLGQKLKFAESEDESSAPKKSSSWIKSWFNAETNEHEIIEHEESTSKQNETSYWMSDASVNACYNCSKPFTTLRRKHHCRFCGQIFCWKCAPIRSFPINKRCCDSCQEAQLINQRKTKSKPLISSSQTFRNRSLSKDFEDFESIPVGFNSFEEVEIELLFESLRNEVFEAGETSLSGDDVLKKLKEKTTDPEIKAKRMIEQGFLLGPSSEFSIEAIYKFYKEETLSGDPLLSRQASQDIPIRSPSSSISSQLDDAIGDLREDYYADSQNINSKEYSDNCLTCISKIYSDMVSEKMKTVSVYRQVSSRSNSGSEEWSRSISDFHRRHFESMVCKLLSVLPEDVSKKWSGNLIDIVPQITSHISSDSISAAFDVRKRIHVKKIISDDVGHISKLDGVIFSGKLITNNAKKRVKTKRENVSIVLLDCMIDFRMGGKDRLESLDELIRQEQEFLDLCCKRILNRKPDVILSSKSICNYALDFFDRDGDTQVVLNVKVEALKRLSIATGSDIISNLEELKTSKIGLTPSFEEKLVYGADSIFFIKNEIPKSFVSLLISSDDLVQIDYIKDVIMFLSLCVHQMSMEVHLLNSFSLDKCAPSKRKELSCNCVDVTGRFSTDYQRVPTKTTNDQNGLLFELSSTPVQQKFNTENSEFIRCGYHTYLIGRRGEDPLKEWSKRCLLHLQVELIKPHRFNIPEAEETCYHEATDPDAILDYENREDLMASFRATGSYPSARINTQRKSSVILPGIMARSTVHDLKPFVEPFPILFSTFYLRQGSVLTSYCTAPVEISLDPYSTTDSSIADFVENLIGKYSADKPCKACNRPERYHIKRLVFGEKGIHIITKDLPVPNPTHQILMWSNAFGTNTPISPINEKVANMSMAYFIKILTAPAFIPPQLSRIENSSVYFANKNIMCALKLVTFSQFFVKLPSIAFHEDQATYPIVPIKNDLDFVSTEGQNVLNELNKQLKEAVQELSAITVNNFDYEDISQFYNEERTRFENVVANTARELENLGDLISWQTAAKFFSKVSEIGQTLIGIIQMWNIRIQVKFDSIRKSSTDEQPLSQDFESYEEISSEALEASDSDKKVNREEHFVSSPVTFLQKLFYNNVHTVVSPFRGSIHYLLQHSSKYKVTVREEEPSSALAFALSSANEPFAQRVDRDLIIHAEASTVSLKVKVCNYSEFAQLRKTIGLTEDDFIQSLIRCEPWKTSGGKSGATWFRTLDKRFLIKQIKEKEMATVESFGLKYIQNVIERVENRQPSAMVKVYAAFRVSLRTHARSIGSRTDFAVMEDLFWNMPMISKTFDLKGSQRNRMTKESVENSVLLDSNYISSMCHSPIHLNSAAHLVLMKALENDVEFLSRSQIIDYSLLIGIDYKNNHLVVGLIDYLRTYTWDKYVESKIKSSVSTAAPTIINPENYKTRFMSAMKRYFLRSPEISQNEYSFA</sequence>
<protein>
    <recommendedName>
        <fullName evidence="1">1-phosphatidylinositol-3-phosphate 5-kinase</fullName>
        <ecNumber evidence="1">2.7.1.150</ecNumber>
    </recommendedName>
</protein>